<evidence type="ECO:0000313" key="2">
    <source>
        <dbReference type="EMBL" id="GFR12675.1"/>
    </source>
</evidence>
<reference evidence="2" key="1">
    <citation type="submission" date="2020-07" db="EMBL/GenBank/DDBJ databases">
        <title>Multicomponent nature underlies the extraordinary mechanical properties of spider dragline silk.</title>
        <authorList>
            <person name="Kono N."/>
            <person name="Nakamura H."/>
            <person name="Mori M."/>
            <person name="Yoshida Y."/>
            <person name="Ohtoshi R."/>
            <person name="Malay A.D."/>
            <person name="Moran D.A.P."/>
            <person name="Tomita M."/>
            <person name="Numata K."/>
            <person name="Arakawa K."/>
        </authorList>
    </citation>
    <scope>NUCLEOTIDE SEQUENCE</scope>
</reference>
<protein>
    <submittedName>
        <fullName evidence="2">Uncharacterized protein</fullName>
    </submittedName>
</protein>
<proteinExistence type="predicted"/>
<organism evidence="2 3">
    <name type="scientific">Trichonephila clavata</name>
    <name type="common">Joro spider</name>
    <name type="synonym">Nephila clavata</name>
    <dbReference type="NCBI Taxonomy" id="2740835"/>
    <lineage>
        <taxon>Eukaryota</taxon>
        <taxon>Metazoa</taxon>
        <taxon>Ecdysozoa</taxon>
        <taxon>Arthropoda</taxon>
        <taxon>Chelicerata</taxon>
        <taxon>Arachnida</taxon>
        <taxon>Araneae</taxon>
        <taxon>Araneomorphae</taxon>
        <taxon>Entelegynae</taxon>
        <taxon>Araneoidea</taxon>
        <taxon>Nephilidae</taxon>
        <taxon>Trichonephila</taxon>
    </lineage>
</organism>
<feature type="region of interest" description="Disordered" evidence="1">
    <location>
        <begin position="67"/>
        <end position="87"/>
    </location>
</feature>
<accession>A0A8X6IWW2</accession>
<dbReference type="Proteomes" id="UP000887116">
    <property type="component" value="Unassembled WGS sequence"/>
</dbReference>
<evidence type="ECO:0000256" key="1">
    <source>
        <dbReference type="SAM" id="MobiDB-lite"/>
    </source>
</evidence>
<keyword evidence="3" id="KW-1185">Reference proteome</keyword>
<dbReference type="AlphaFoldDB" id="A0A8X6IWW2"/>
<comment type="caution">
    <text evidence="2">The sequence shown here is derived from an EMBL/GenBank/DDBJ whole genome shotgun (WGS) entry which is preliminary data.</text>
</comment>
<sequence length="87" mass="9536">MKNENLNGCAPKVPGIIFCSWQSSWWAGASIGEVDGGSKPEETGVIHLWTVVENPKRNSVWDVRGGKGSFDDLIEGDSRSRHPGRLQ</sequence>
<name>A0A8X6IWW2_TRICU</name>
<gene>
    <name evidence="2" type="ORF">TNCT_343761</name>
</gene>
<evidence type="ECO:0000313" key="3">
    <source>
        <dbReference type="Proteomes" id="UP000887116"/>
    </source>
</evidence>
<dbReference type="EMBL" id="BMAO01026818">
    <property type="protein sequence ID" value="GFR12675.1"/>
    <property type="molecule type" value="Genomic_DNA"/>
</dbReference>